<gene>
    <name evidence="6" type="ORF">Nans01_21760</name>
</gene>
<dbReference type="PROSITE" id="PS50977">
    <property type="entry name" value="HTH_TETR_2"/>
    <property type="match status" value="1"/>
</dbReference>
<keyword evidence="2 4" id="KW-0238">DNA-binding</keyword>
<organism evidence="6 7">
    <name type="scientific">Nocardiopsis ansamitocini</name>
    <dbReference type="NCBI Taxonomy" id="1670832"/>
    <lineage>
        <taxon>Bacteria</taxon>
        <taxon>Bacillati</taxon>
        <taxon>Actinomycetota</taxon>
        <taxon>Actinomycetes</taxon>
        <taxon>Streptosporangiales</taxon>
        <taxon>Nocardiopsidaceae</taxon>
        <taxon>Nocardiopsis</taxon>
    </lineage>
</organism>
<keyword evidence="1" id="KW-0805">Transcription regulation</keyword>
<evidence type="ECO:0000256" key="1">
    <source>
        <dbReference type="ARBA" id="ARBA00023015"/>
    </source>
</evidence>
<evidence type="ECO:0000259" key="5">
    <source>
        <dbReference type="PROSITE" id="PS50977"/>
    </source>
</evidence>
<dbReference type="GO" id="GO:0003700">
    <property type="term" value="F:DNA-binding transcription factor activity"/>
    <property type="evidence" value="ECO:0007669"/>
    <property type="project" value="TreeGrafter"/>
</dbReference>
<protein>
    <submittedName>
        <fullName evidence="6">TetR family transcriptional regulator</fullName>
    </submittedName>
</protein>
<dbReference type="PRINTS" id="PR00455">
    <property type="entry name" value="HTHTETR"/>
</dbReference>
<dbReference type="InterPro" id="IPR023772">
    <property type="entry name" value="DNA-bd_HTH_TetR-type_CS"/>
</dbReference>
<reference evidence="6" key="1">
    <citation type="submission" date="2023-02" db="EMBL/GenBank/DDBJ databases">
        <title>Nocardiopsis ansamitocini NBRC 112285.</title>
        <authorList>
            <person name="Ichikawa N."/>
            <person name="Sato H."/>
            <person name="Tonouchi N."/>
        </authorList>
    </citation>
    <scope>NUCLEOTIDE SEQUENCE</scope>
    <source>
        <strain evidence="6">NBRC 112285</strain>
    </source>
</reference>
<dbReference type="Gene3D" id="1.10.10.60">
    <property type="entry name" value="Homeodomain-like"/>
    <property type="match status" value="1"/>
</dbReference>
<evidence type="ECO:0000256" key="3">
    <source>
        <dbReference type="ARBA" id="ARBA00023163"/>
    </source>
</evidence>
<name>A0A9W6UJ96_9ACTN</name>
<evidence type="ECO:0000256" key="2">
    <source>
        <dbReference type="ARBA" id="ARBA00023125"/>
    </source>
</evidence>
<comment type="caution">
    <text evidence="6">The sequence shown here is derived from an EMBL/GenBank/DDBJ whole genome shotgun (WGS) entry which is preliminary data.</text>
</comment>
<dbReference type="Pfam" id="PF00440">
    <property type="entry name" value="TetR_N"/>
    <property type="match status" value="1"/>
</dbReference>
<dbReference type="InterPro" id="IPR009057">
    <property type="entry name" value="Homeodomain-like_sf"/>
</dbReference>
<dbReference type="Proteomes" id="UP001165092">
    <property type="component" value="Unassembled WGS sequence"/>
</dbReference>
<dbReference type="SUPFAM" id="SSF46689">
    <property type="entry name" value="Homeodomain-like"/>
    <property type="match status" value="1"/>
</dbReference>
<keyword evidence="7" id="KW-1185">Reference proteome</keyword>
<feature type="domain" description="HTH tetR-type" evidence="5">
    <location>
        <begin position="37"/>
        <end position="97"/>
    </location>
</feature>
<dbReference type="PANTHER" id="PTHR30055">
    <property type="entry name" value="HTH-TYPE TRANSCRIPTIONAL REGULATOR RUTR"/>
    <property type="match status" value="1"/>
</dbReference>
<evidence type="ECO:0000313" key="7">
    <source>
        <dbReference type="Proteomes" id="UP001165092"/>
    </source>
</evidence>
<dbReference type="InterPro" id="IPR041347">
    <property type="entry name" value="MftR_C"/>
</dbReference>
<accession>A0A9W6UJ96</accession>
<keyword evidence="3" id="KW-0804">Transcription</keyword>
<evidence type="ECO:0000313" key="6">
    <source>
        <dbReference type="EMBL" id="GLU47825.1"/>
    </source>
</evidence>
<dbReference type="GO" id="GO:0000976">
    <property type="term" value="F:transcription cis-regulatory region binding"/>
    <property type="evidence" value="ECO:0007669"/>
    <property type="project" value="TreeGrafter"/>
</dbReference>
<dbReference type="PROSITE" id="PS01081">
    <property type="entry name" value="HTH_TETR_1"/>
    <property type="match status" value="1"/>
</dbReference>
<dbReference type="InterPro" id="IPR050109">
    <property type="entry name" value="HTH-type_TetR-like_transc_reg"/>
</dbReference>
<dbReference type="Gene3D" id="1.10.357.10">
    <property type="entry name" value="Tetracycline Repressor, domain 2"/>
    <property type="match status" value="1"/>
</dbReference>
<dbReference type="AlphaFoldDB" id="A0A9W6UJ96"/>
<dbReference type="PANTHER" id="PTHR30055:SF238">
    <property type="entry name" value="MYCOFACTOCIN BIOSYNTHESIS TRANSCRIPTIONAL REGULATOR MFTR-RELATED"/>
    <property type="match status" value="1"/>
</dbReference>
<proteinExistence type="predicted"/>
<evidence type="ECO:0000256" key="4">
    <source>
        <dbReference type="PROSITE-ProRule" id="PRU00335"/>
    </source>
</evidence>
<feature type="DNA-binding region" description="H-T-H motif" evidence="4">
    <location>
        <begin position="60"/>
        <end position="79"/>
    </location>
</feature>
<sequence length="227" mass="25155">MFHACILPGKARDTREAGMGTAIAEHRPTGLRERKKARTREALVEAGMRLFGERGYQATTTEEIAASADVSQRTFFRYFGSKEELVLAAQEGMDELLYQAVRARPLQECALTAARNALRDQWELSDTAVMHAQGEALRLIDTNTDLLAAQLRYCHERQEQLAALLAERAGVDPATDPRPGLVAAVFFATVQNGHTAWCRSGRTDLKELVATMLDHLDQVGEAITTNW</sequence>
<dbReference type="InterPro" id="IPR001647">
    <property type="entry name" value="HTH_TetR"/>
</dbReference>
<dbReference type="Pfam" id="PF17754">
    <property type="entry name" value="TetR_C_14"/>
    <property type="match status" value="1"/>
</dbReference>
<dbReference type="EMBL" id="BSQG01000003">
    <property type="protein sequence ID" value="GLU47825.1"/>
    <property type="molecule type" value="Genomic_DNA"/>
</dbReference>